<feature type="domain" description="RDRP helical" evidence="12">
    <location>
        <begin position="2110"/>
        <end position="2190"/>
    </location>
</feature>
<dbReference type="Pfam" id="PF26252">
    <property type="entry name" value="RdRP_helical"/>
    <property type="match status" value="3"/>
</dbReference>
<evidence type="ECO:0000256" key="7">
    <source>
        <dbReference type="ARBA" id="ARBA00023158"/>
    </source>
</evidence>
<evidence type="ECO:0000256" key="8">
    <source>
        <dbReference type="ARBA" id="ARBA00048744"/>
    </source>
</evidence>
<feature type="domain" description="RDRP core" evidence="9">
    <location>
        <begin position="244"/>
        <end position="821"/>
    </location>
</feature>
<feature type="domain" description="RDR1/2-like PH-like" evidence="10">
    <location>
        <begin position="7"/>
        <end position="60"/>
    </location>
</feature>
<keyword evidence="3 14" id="KW-0696">RNA-directed RNA polymerase</keyword>
<comment type="catalytic activity">
    <reaction evidence="8">
        <text>RNA(n) + a ribonucleoside 5'-triphosphate = RNA(n+1) + diphosphate</text>
        <dbReference type="Rhea" id="RHEA:21248"/>
        <dbReference type="Rhea" id="RHEA-COMP:14527"/>
        <dbReference type="Rhea" id="RHEA-COMP:17342"/>
        <dbReference type="ChEBI" id="CHEBI:33019"/>
        <dbReference type="ChEBI" id="CHEBI:61557"/>
        <dbReference type="ChEBI" id="CHEBI:140395"/>
        <dbReference type="EC" id="2.7.7.48"/>
    </reaction>
</comment>
<dbReference type="InterPro" id="IPR058763">
    <property type="entry name" value="RRM_RDR1/2-like"/>
</dbReference>
<accession>A0AAW0J9L1</accession>
<keyword evidence="6" id="KW-0694">RNA-binding</keyword>
<feature type="domain" description="RDR1/2-like RRM" evidence="11">
    <location>
        <begin position="987"/>
        <end position="1067"/>
    </location>
</feature>
<feature type="domain" description="RDRP core" evidence="9">
    <location>
        <begin position="2221"/>
        <end position="2796"/>
    </location>
</feature>
<dbReference type="EC" id="2.7.7.48" evidence="2"/>
<evidence type="ECO:0000256" key="2">
    <source>
        <dbReference type="ARBA" id="ARBA00012494"/>
    </source>
</evidence>
<evidence type="ECO:0000256" key="1">
    <source>
        <dbReference type="ARBA" id="ARBA00005762"/>
    </source>
</evidence>
<sequence>MDNIAMYFGYQTSREKFSVLWKQENVSVRYNLEKRQLYFFFSYLSEEYKLEISYENIWQIEQYRPHAPRIFLKDHTGHWVREVDLTPSCYIGQSSALCLELPRKGWIPKFYGDSVSYKKNEGPFGLRHGSALSCSSSLVPIVNPPEGFDLPYKILFKINSLIQHGCLPAQAIDASFCRLVDPKRIKIEYIESALDKLSHVKEHCYEPVTWLKKQYTKYATSRRLPKSTTMSLDDGLVYVHRVQITPCKVYFCGPEVNLSNRVLRNYPEDIDNFLRVSFVDEDMDKLHATVLSPCASSENGERRTGIYDRILSTLRNGITIGGKKFEFLAFSTSQLRDNSVWMFASRTGLTATDIRKWMGDFHEIRNVAKYAARLGQSFGSSRETLSISRQEVENIPDVEVVRGGIRYCFSDGIGKISAELAREVATKCGLKNSVPSAFQIRYGGYKGVVAVDPTSSKKLSLRDSMCKYKSENRKLDVLAWSRYQPCFLNRQIITLLSNLGVMDQVFEKKQKEAINQLDAMLTDPLSSQEALELIFPGETTRVLKEMLLCGYQPDAEPFLSMMLQTFRASKLLELRLKSKIFIPNGRCMMGCLDETRTLEYGQVFVQISRSSRQLSNDFSHMFRTSSSNPNNLIFEGDVVVAKNPCLHPGDVRVLKAVDVPALHHLADCVVFPQKGRRPHPNECSGSDLDGDLYFVCWDLDLIPPRQIQPMEYIGAPTKPLDHDVTIEEVQEFFADYILNDRLGIIDNAHTAFADRNHSRAMSSECLKLAELHSIAVDFTKSGVVAEIPDYLRVKKYPDFMEKPDKSTYESKRVLGKLYREVKHHASLRSPVTPFASDGAKQCYDPDMEVDGFQDYITDAFNYKQEYDCKLGGLLDYYGIETEAEILSGHILTMSKSFNKRRDLEQINYSIMALRKEARSWFNEGSESDSDTNIVNAKAKAKASACYHVTYHHSYWGRCNDGMDRAHFLSFPWCVFDKLIQIKKDKLIQLNGFHSAVTAEAVKEFVEQYTGEGTIYAIKIRQSKGKRALAYAIIQFTTTRCAELIISLASKRLWYGTSYLTAREMEHDIVPKPRTFLHSMENIELHLGCQISNGKFVTLWKAVNVSVKFGAGLQKLQFFLSHNYLEYKLDLSYENIWQIELHCPPDQSAKYLLIQLFGAPRIYEKAVRTSGNEFDNPFLNYFMHIPDDQWIRATDFTPSCCVGQSSFLCLELPFGHQLPNFEENFAFYKESKEIYILEPGSSFSSNLDLVPVVSPPPGVALPYEILFKINSLVQNGCLAGPTLDANFYRLIDPIKIKISYIEYALEKLFHLKECCYEPSKWLSEQYRKYITSRYPPKSPAISLDTGLVYVRRVQITPCKVYFCGPEINVSNRVLRNYPEDIDNFLRVSFVDEELDKMYSTDLSPRASSGNEDRRTGIYKRILSILRNGIVIGDKKFEFLAFSSSQLRENSLWMFASREGLNAAGIREWMGNFRQIKNVAKYAARLGQSFSSSTETLSVSRHEIDIIPDIEIKRGGVNYVFSDGIGKISAEFAKKVALKCNCKGQTPSAFQIRYAGYKGVVAIDPTSFVKLSLRKSMSKYESNNTKLDVLAFSKFQPCFLNRQLITLLSTLGVKDYVFEKKQREAVEQLDAILTDPLRAQEALDLMSPGENTNVLKEILMCGYRPDSEPFLSMMLQTFRASKLLELRTKTRIFIPNGRAMMGCLDETRTLEYGEVFVQYSRNRHRQLYNDFSMCRGSGSDQKVVVGKIVVAKNPCLHPGDVRVLKAVDVSALHHMVDCVVFPQKGSRPHPNECSGSDLDGDIYFVCWDCELLPPQQIQPMDYTPAQSLQLDHDVTIESPGQINWMGKTVQLNGFHSAVTAEAVKEFVERYTGEGTIYAIKIRQCRGKHPLAYAIIQFTTTRYAELIISWASKRLWYGASYLTAREMERDIVQKPRTFLHSMENIKLHLGCQISNGKFVTLWKAVNVSVKFGAGLQKLQFFLSHNNVEYKLDLSYENIWQIELHHPPGQSVKYLLIQLVGAPRIYEKAVRTSGNEFDNPILNYFMQIPDDQWIRATDFTPSCCVGQSSFLCLELPSGHQLPNFQENFAFYKESKEEYILELGSSFSSNLDLVPVVSPPPGVALPYEILFKINSLVQNGCLAGPTLDASFYRLIDPRKIKISYIECALEKLFHIKECCYEPSKWLSEQYRNYSEQYRNYITSRYPPKSPAISLDSGLVYVHRVQITPCKVYFCGPEINVSNRVLRHYLEDIDNFLRVSFVDEELDKMYSTDLSPRASSGNEDRRTGIYKRILSILRNGLVIGDKKFEFLAFSSSQLRENSLWMFASRKGLNAADIREWMGNFRQIKNVAKYAARLGQSFSSSTETLSVGRHEVDIIPDIEIKYGGVNYVFSDGIGKISAEFAKKVALKCNCKGQTPSAFQIRYAGYKGVVAIDPTSFVKLSLRKSMSKYESNNTKLDVLAFSKFQPCFLNRQLITLLSTLGVEDYVFEKKQREAVEQLDAILTDPLRAQEALDMMSPGENTNVLKEILMCGYRPDSEPFLSMMLQTFRSSKLLELRTKARIFIPNGRAMMGCLDETRTLEYGEVFVQYSCNRHRQLYNDFSMCHGSGSDQKVVVGKIVVAKNPCLHPGDVRVLKAVNVPALHHMVDCIVFPQKGSRPHPNECSGSDLDGDIYFVCWDRELLPPLQIQPMDYTPAQSLQLDHDVTIEEVEEYFTNYIVNDSLGIIANAHTAFADKEPSKAMSGPCIELAKLFSIAVDFNKTGVPAVIPPKLHVKEYPDFMEKPDKPTYGSCNVIGKLFREVKDIAPNTNYSKSFTAEAARRSYDSDMEVDGFEDFIDDAVYYKGNYDDKLGNLMDYYGIKTEAEILSGNIIRMGKSFTKRRDSEAITMAVRSLRKEAKAWFNERGSKLDSEADDVYAKASAWYHVTYHHSYWGSYNEGMNRDHFLSFPWCVYDKLIHIKKEKAKKRRALNLFSLEHQFTRGLRLN</sequence>
<dbReference type="EMBL" id="PKMF04000640">
    <property type="protein sequence ID" value="KAK7823257.1"/>
    <property type="molecule type" value="Genomic_DNA"/>
</dbReference>
<evidence type="ECO:0000256" key="3">
    <source>
        <dbReference type="ARBA" id="ARBA00022484"/>
    </source>
</evidence>
<dbReference type="PANTHER" id="PTHR23079">
    <property type="entry name" value="RNA-DEPENDENT RNA POLYMERASE"/>
    <property type="match status" value="1"/>
</dbReference>
<comment type="caution">
    <text evidence="14">The sequence shown here is derived from an EMBL/GenBank/DDBJ whole genome shotgun (WGS) entry which is preliminary data.</text>
</comment>
<evidence type="ECO:0000256" key="4">
    <source>
        <dbReference type="ARBA" id="ARBA00022679"/>
    </source>
</evidence>
<dbReference type="GO" id="GO:0003723">
    <property type="term" value="F:RNA binding"/>
    <property type="evidence" value="ECO:0007669"/>
    <property type="project" value="UniProtKB-KW"/>
</dbReference>
<evidence type="ECO:0000256" key="5">
    <source>
        <dbReference type="ARBA" id="ARBA00022695"/>
    </source>
</evidence>
<feature type="domain" description="RDRP C-terminal head" evidence="13">
    <location>
        <begin position="2817"/>
        <end position="2962"/>
    </location>
</feature>
<organism evidence="14 15">
    <name type="scientific">Quercus suber</name>
    <name type="common">Cork oak</name>
    <dbReference type="NCBI Taxonomy" id="58331"/>
    <lineage>
        <taxon>Eukaryota</taxon>
        <taxon>Viridiplantae</taxon>
        <taxon>Streptophyta</taxon>
        <taxon>Embryophyta</taxon>
        <taxon>Tracheophyta</taxon>
        <taxon>Spermatophyta</taxon>
        <taxon>Magnoliopsida</taxon>
        <taxon>eudicotyledons</taxon>
        <taxon>Gunneridae</taxon>
        <taxon>Pentapetalae</taxon>
        <taxon>rosids</taxon>
        <taxon>fabids</taxon>
        <taxon>Fagales</taxon>
        <taxon>Fagaceae</taxon>
        <taxon>Quercus</taxon>
    </lineage>
</organism>
<comment type="similarity">
    <text evidence="1">Belongs to the RdRP family.</text>
</comment>
<feature type="domain" description="RDR1/2-like PH-like" evidence="10">
    <location>
        <begin position="70"/>
        <end position="122"/>
    </location>
</feature>
<reference evidence="14 15" key="1">
    <citation type="journal article" date="2018" name="Sci. Data">
        <title>The draft genome sequence of cork oak.</title>
        <authorList>
            <person name="Ramos A.M."/>
            <person name="Usie A."/>
            <person name="Barbosa P."/>
            <person name="Barros P.M."/>
            <person name="Capote T."/>
            <person name="Chaves I."/>
            <person name="Simoes F."/>
            <person name="Abreu I."/>
            <person name="Carrasquinho I."/>
            <person name="Faro C."/>
            <person name="Guimaraes J.B."/>
            <person name="Mendonca D."/>
            <person name="Nobrega F."/>
            <person name="Rodrigues L."/>
            <person name="Saibo N.J.M."/>
            <person name="Varela M.C."/>
            <person name="Egas C."/>
            <person name="Matos J."/>
            <person name="Miguel C.M."/>
            <person name="Oliveira M.M."/>
            <person name="Ricardo C.P."/>
            <person name="Goncalves S."/>
        </authorList>
    </citation>
    <scope>NUCLEOTIDE SEQUENCE [LARGE SCALE GENOMIC DNA]</scope>
    <source>
        <strain evidence="15">cv. HL8</strain>
    </source>
</reference>
<feature type="domain" description="RDRP C-terminal head" evidence="13">
    <location>
        <begin position="843"/>
        <end position="984"/>
    </location>
</feature>
<evidence type="ECO:0000259" key="10">
    <source>
        <dbReference type="Pfam" id="PF24823"/>
    </source>
</evidence>
<dbReference type="InterPro" id="IPR057590">
    <property type="entry name" value="PH_RDR1/2-like"/>
</dbReference>
<keyword evidence="4" id="KW-0808">Transferase</keyword>
<keyword evidence="5" id="KW-0548">Nucleotidyltransferase</keyword>
<feature type="domain" description="RDR1/2-like PH-like" evidence="10">
    <location>
        <begin position="1944"/>
        <end position="2094"/>
    </location>
</feature>
<feature type="domain" description="RDRP helical" evidence="12">
    <location>
        <begin position="1250"/>
        <end position="1329"/>
    </location>
</feature>
<keyword evidence="15" id="KW-1185">Reference proteome</keyword>
<dbReference type="Proteomes" id="UP000237347">
    <property type="component" value="Unassembled WGS sequence"/>
</dbReference>
<evidence type="ECO:0000259" key="11">
    <source>
        <dbReference type="Pfam" id="PF26250"/>
    </source>
</evidence>
<evidence type="ECO:0000259" key="13">
    <source>
        <dbReference type="Pfam" id="PF26253"/>
    </source>
</evidence>
<evidence type="ECO:0000313" key="14">
    <source>
        <dbReference type="EMBL" id="KAK7823257.1"/>
    </source>
</evidence>
<dbReference type="PANTHER" id="PTHR23079:SF1">
    <property type="entry name" value="RNA-DEPENDENT RNA POLYMERASE 1"/>
    <property type="match status" value="1"/>
</dbReference>
<dbReference type="InterPro" id="IPR058752">
    <property type="entry name" value="RDRP_C_head"/>
</dbReference>
<dbReference type="InterPro" id="IPR058751">
    <property type="entry name" value="RDRP_helical"/>
</dbReference>
<gene>
    <name evidence="14" type="primary">RDR1_4</name>
    <name evidence="14" type="ORF">CFP56_035696</name>
</gene>
<feature type="domain" description="RDRP helical" evidence="12">
    <location>
        <begin position="140"/>
        <end position="224"/>
    </location>
</feature>
<name>A0AAW0J9L1_QUESU</name>
<evidence type="ECO:0000256" key="6">
    <source>
        <dbReference type="ARBA" id="ARBA00022884"/>
    </source>
</evidence>
<dbReference type="InterPro" id="IPR057596">
    <property type="entry name" value="RDRP_core"/>
</dbReference>
<dbReference type="Pfam" id="PF26250">
    <property type="entry name" value="RRM_RdRP1_2"/>
    <property type="match status" value="2"/>
</dbReference>
<evidence type="ECO:0000313" key="15">
    <source>
        <dbReference type="Proteomes" id="UP000237347"/>
    </source>
</evidence>
<keyword evidence="7" id="KW-0943">RNA-mediated gene silencing</keyword>
<feature type="domain" description="RDR1/2-like PH-like" evidence="10">
    <location>
        <begin position="1084"/>
        <end position="1232"/>
    </location>
</feature>
<dbReference type="InterPro" id="IPR007855">
    <property type="entry name" value="RDRP"/>
</dbReference>
<feature type="domain" description="RDR1/2-like RRM" evidence="11">
    <location>
        <begin position="1846"/>
        <end position="1927"/>
    </location>
</feature>
<evidence type="ECO:0000259" key="9">
    <source>
        <dbReference type="Pfam" id="PF05183"/>
    </source>
</evidence>
<feature type="domain" description="RDRP core" evidence="9">
    <location>
        <begin position="1354"/>
        <end position="1836"/>
    </location>
</feature>
<evidence type="ECO:0000259" key="12">
    <source>
        <dbReference type="Pfam" id="PF26252"/>
    </source>
</evidence>
<dbReference type="Pfam" id="PF05183">
    <property type="entry name" value="RdRP"/>
    <property type="match status" value="3"/>
</dbReference>
<dbReference type="GO" id="GO:0003968">
    <property type="term" value="F:RNA-directed RNA polymerase activity"/>
    <property type="evidence" value="ECO:0007669"/>
    <property type="project" value="UniProtKB-KW"/>
</dbReference>
<protein>
    <recommendedName>
        <fullName evidence="2">RNA-directed RNA polymerase</fullName>
        <ecNumber evidence="2">2.7.7.48</ecNumber>
    </recommendedName>
</protein>
<dbReference type="GO" id="GO:0031380">
    <property type="term" value="C:nuclear RNA-directed RNA polymerase complex"/>
    <property type="evidence" value="ECO:0007669"/>
    <property type="project" value="TreeGrafter"/>
</dbReference>
<dbReference type="GO" id="GO:0030422">
    <property type="term" value="P:siRNA processing"/>
    <property type="evidence" value="ECO:0007669"/>
    <property type="project" value="TreeGrafter"/>
</dbReference>
<dbReference type="Pfam" id="PF26253">
    <property type="entry name" value="RdRP_head"/>
    <property type="match status" value="2"/>
</dbReference>
<dbReference type="Pfam" id="PF24823">
    <property type="entry name" value="PH_RDR2"/>
    <property type="match status" value="4"/>
</dbReference>
<proteinExistence type="inferred from homology"/>